<evidence type="ECO:0000313" key="4">
    <source>
        <dbReference type="Proteomes" id="UP000188929"/>
    </source>
</evidence>
<feature type="region of interest" description="Disordered" evidence="1">
    <location>
        <begin position="534"/>
        <end position="558"/>
    </location>
</feature>
<keyword evidence="2" id="KW-0812">Transmembrane</keyword>
<dbReference type="OrthoDB" id="3204431at2"/>
<gene>
    <name evidence="3" type="ORF">BL253_10465</name>
</gene>
<dbReference type="Proteomes" id="UP000188929">
    <property type="component" value="Unassembled WGS sequence"/>
</dbReference>
<proteinExistence type="predicted"/>
<comment type="caution">
    <text evidence="3">The sequence shown here is derived from an EMBL/GenBank/DDBJ whole genome shotgun (WGS) entry which is preliminary data.</text>
</comment>
<evidence type="ECO:0000313" key="3">
    <source>
        <dbReference type="EMBL" id="ONH31270.1"/>
    </source>
</evidence>
<dbReference type="EMBL" id="MOMC01000017">
    <property type="protein sequence ID" value="ONH31270.1"/>
    <property type="molecule type" value="Genomic_DNA"/>
</dbReference>
<keyword evidence="2" id="KW-0472">Membrane</keyword>
<organism evidence="3 4">
    <name type="scientific">Pseudofrankia asymbiotica</name>
    <dbReference type="NCBI Taxonomy" id="1834516"/>
    <lineage>
        <taxon>Bacteria</taxon>
        <taxon>Bacillati</taxon>
        <taxon>Actinomycetota</taxon>
        <taxon>Actinomycetes</taxon>
        <taxon>Frankiales</taxon>
        <taxon>Frankiaceae</taxon>
        <taxon>Pseudofrankia</taxon>
    </lineage>
</organism>
<protein>
    <submittedName>
        <fullName evidence="3">Uncharacterized protein</fullName>
    </submittedName>
</protein>
<keyword evidence="4" id="KW-1185">Reference proteome</keyword>
<sequence length="558" mass="59599">MVGAGSPPRGGAGARGADALRRWRRRDDADGAPVLDLTDVHEVTTALLVPPPELRGVRRRVVDQFTLLSANRAKLARSINWGPLDGLLNAVVPATRRLDTRGRLPAEVSLLLPISTLPKRALVAFNLAGPGGSDAHLVPYTTSVVIQGYVVALLANEIGHLPPPEAQRMVDAISRFRPGRLSVNRPGLMPRRRPLDGRPPRPLSLRALGEYLAREADLSVPEPTLRRWTGRVEAAQDTLLAALDEPFDPLSSADTLLLAAGELRRDPELPDEPTVGDMDRYLAVFVDWIDDLVAAGAPAVPVLSTIAEYGRRWEALAQVTLDPYRPSLIKMAEERRAQLVRRPPARHASRWRAAAGSLALTNPVALVDLDPGVGSYHVSIGTDDSSIEISHPVVLDLYDRPVERTYVEDVQDNREVYAYYTTDVRRPSRARLAVGLSVSPDVSRVTVAISVLMAMAVGLAALPVELGPDAVAVITVPSSFAATVLLTRERSSLAAWVLGPVKATLLALLVALAILSGLRALGWHQPADSAAGLAGAAGPARPPSGAGALSHVVSGRST</sequence>
<keyword evidence="2" id="KW-1133">Transmembrane helix</keyword>
<feature type="compositionally biased region" description="Low complexity" evidence="1">
    <location>
        <begin position="534"/>
        <end position="550"/>
    </location>
</feature>
<evidence type="ECO:0000256" key="2">
    <source>
        <dbReference type="SAM" id="Phobius"/>
    </source>
</evidence>
<reference evidence="4" key="1">
    <citation type="submission" date="2016-10" db="EMBL/GenBank/DDBJ databases">
        <title>Frankia sp. NRRL B-16386 Genome sequencing.</title>
        <authorList>
            <person name="Ghodhbane-Gtari F."/>
            <person name="Swanson E."/>
            <person name="Gueddou A."/>
            <person name="Hezbri K."/>
            <person name="Ktari K."/>
            <person name="Nouioui I."/>
            <person name="Morris K."/>
            <person name="Simpson S."/>
            <person name="Abebe-Akele F."/>
            <person name="Thomas K."/>
            <person name="Gtari M."/>
            <person name="Tisa L.S."/>
        </authorList>
    </citation>
    <scope>NUCLEOTIDE SEQUENCE [LARGE SCALE GENOMIC DNA]</scope>
    <source>
        <strain evidence="4">NRRL B-16386</strain>
    </source>
</reference>
<dbReference type="AlphaFoldDB" id="A0A1V2IE23"/>
<dbReference type="RefSeq" id="WP_076815915.1">
    <property type="nucleotide sequence ID" value="NZ_MOMC01000017.1"/>
</dbReference>
<evidence type="ECO:0000256" key="1">
    <source>
        <dbReference type="SAM" id="MobiDB-lite"/>
    </source>
</evidence>
<name>A0A1V2IE23_9ACTN</name>
<feature type="transmembrane region" description="Helical" evidence="2">
    <location>
        <begin position="493"/>
        <end position="515"/>
    </location>
</feature>
<accession>A0A1V2IE23</accession>